<evidence type="ECO:0000256" key="1">
    <source>
        <dbReference type="SAM" id="MobiDB-lite"/>
    </source>
</evidence>
<accession>A0A1X0NT09</accession>
<organism evidence="2 3">
    <name type="scientific">Trypanosoma theileri</name>
    <dbReference type="NCBI Taxonomy" id="67003"/>
    <lineage>
        <taxon>Eukaryota</taxon>
        <taxon>Discoba</taxon>
        <taxon>Euglenozoa</taxon>
        <taxon>Kinetoplastea</taxon>
        <taxon>Metakinetoplastina</taxon>
        <taxon>Trypanosomatida</taxon>
        <taxon>Trypanosomatidae</taxon>
        <taxon>Trypanosoma</taxon>
    </lineage>
</organism>
<reference evidence="2 3" key="1">
    <citation type="submission" date="2017-03" db="EMBL/GenBank/DDBJ databases">
        <title>An alternative strategy for trypanosome survival in the mammalian bloodstream revealed through genome and transcriptome analysis of the ubiquitous bovine parasite Trypanosoma (Megatrypanum) theileri.</title>
        <authorList>
            <person name="Kelly S."/>
            <person name="Ivens A."/>
            <person name="Mott A."/>
            <person name="O'Neill E."/>
            <person name="Emms D."/>
            <person name="Macleod O."/>
            <person name="Voorheis P."/>
            <person name="Matthews J."/>
            <person name="Matthews K."/>
            <person name="Carrington M."/>
        </authorList>
    </citation>
    <scope>NUCLEOTIDE SEQUENCE [LARGE SCALE GENOMIC DNA]</scope>
    <source>
        <strain evidence="2">Edinburgh</strain>
    </source>
</reference>
<sequence length="283" mass="30693">MNSSKDDEQGGRPLPEWLRDGIAEGMCASPKCEPSTVSPKQKSSWALNGIQNTPEVLSLILDKLEEQSLHIEKMSAALAGLKYHTSFDVLTMVNVAVDAICEEAVIHVRSTVEYTDLIATVTLSFITGETSILLEETNNDVDFVGVRFLSNCVSGCHLLLKGGVYSVVVNMDTDKITDVTQLVLTAQNEESTRELYQALLSLYTHLGTGSGAVATAPPVEYRNSPSTGSRSSTRSLISRDRVSDARAPTMRRRCRPPRTVGEGVSCAEVPVNNTDGLHSHPSR</sequence>
<dbReference type="EMBL" id="NBCO01000020">
    <property type="protein sequence ID" value="ORC87847.1"/>
    <property type="molecule type" value="Genomic_DNA"/>
</dbReference>
<feature type="compositionally biased region" description="Low complexity" evidence="1">
    <location>
        <begin position="222"/>
        <end position="236"/>
    </location>
</feature>
<dbReference type="Proteomes" id="UP000192257">
    <property type="component" value="Unassembled WGS sequence"/>
</dbReference>
<dbReference type="RefSeq" id="XP_028881913.1">
    <property type="nucleotide sequence ID" value="XM_029026941.1"/>
</dbReference>
<dbReference type="AlphaFoldDB" id="A0A1X0NT09"/>
<comment type="caution">
    <text evidence="2">The sequence shown here is derived from an EMBL/GenBank/DDBJ whole genome shotgun (WGS) entry which is preliminary data.</text>
</comment>
<name>A0A1X0NT09_9TRYP</name>
<evidence type="ECO:0000313" key="2">
    <source>
        <dbReference type="EMBL" id="ORC87847.1"/>
    </source>
</evidence>
<gene>
    <name evidence="2" type="ORF">TM35_000202560</name>
</gene>
<evidence type="ECO:0000313" key="3">
    <source>
        <dbReference type="Proteomes" id="UP000192257"/>
    </source>
</evidence>
<protein>
    <submittedName>
        <fullName evidence="2">Uncharacterized protein</fullName>
    </submittedName>
</protein>
<proteinExistence type="predicted"/>
<keyword evidence="3" id="KW-1185">Reference proteome</keyword>
<feature type="region of interest" description="Disordered" evidence="1">
    <location>
        <begin position="214"/>
        <end position="283"/>
    </location>
</feature>
<dbReference type="VEuPathDB" id="TriTrypDB:TM35_000202560"/>
<dbReference type="OrthoDB" id="253015at2759"/>
<dbReference type="GeneID" id="39986721"/>